<dbReference type="PANTHER" id="PTHR31794:SF4">
    <property type="entry name" value="AUXIN EFFLUX TRANSPORTER FAMILY PROTEIN (EUROFUNG)"/>
    <property type="match status" value="1"/>
</dbReference>
<evidence type="ECO:0000256" key="2">
    <source>
        <dbReference type="ARBA" id="ARBA00022692"/>
    </source>
</evidence>
<reference evidence="6" key="1">
    <citation type="submission" date="2021-06" db="EMBL/GenBank/DDBJ databases">
        <authorList>
            <person name="Kallberg Y."/>
            <person name="Tangrot J."/>
            <person name="Rosling A."/>
        </authorList>
    </citation>
    <scope>NUCLEOTIDE SEQUENCE</scope>
    <source>
        <strain evidence="6">MT106</strain>
    </source>
</reference>
<protein>
    <submittedName>
        <fullName evidence="6">499_t:CDS:1</fullName>
    </submittedName>
</protein>
<keyword evidence="4 5" id="KW-0472">Membrane</keyword>
<feature type="transmembrane region" description="Helical" evidence="5">
    <location>
        <begin position="40"/>
        <end position="59"/>
    </location>
</feature>
<proteinExistence type="predicted"/>
<name>A0A9N9GCS0_9GLOM</name>
<feature type="transmembrane region" description="Helical" evidence="5">
    <location>
        <begin position="149"/>
        <end position="172"/>
    </location>
</feature>
<dbReference type="InterPro" id="IPR004776">
    <property type="entry name" value="Mem_transp_PIN-like"/>
</dbReference>
<feature type="transmembrane region" description="Helical" evidence="5">
    <location>
        <begin position="356"/>
        <end position="377"/>
    </location>
</feature>
<accession>A0A9N9GCS0</accession>
<dbReference type="GO" id="GO:0005783">
    <property type="term" value="C:endoplasmic reticulum"/>
    <property type="evidence" value="ECO:0007669"/>
    <property type="project" value="TreeGrafter"/>
</dbReference>
<evidence type="ECO:0000313" key="7">
    <source>
        <dbReference type="Proteomes" id="UP000789831"/>
    </source>
</evidence>
<comment type="caution">
    <text evidence="6">The sequence shown here is derived from an EMBL/GenBank/DDBJ whole genome shotgun (WGS) entry which is preliminary data.</text>
</comment>
<keyword evidence="3 5" id="KW-1133">Transmembrane helix</keyword>
<feature type="transmembrane region" description="Helical" evidence="5">
    <location>
        <begin position="223"/>
        <end position="243"/>
    </location>
</feature>
<sequence>MAFLDLLILSVQSSSLMLLVAVAGYYCAKYGILDASAQRGLSQLTIQLLMPCLLFAQVAESIDADTLLQLWPLPAFLIIISLISGLLGLIGGKIFNFSGSQTRFLATGIIFNNVTSFPIGLIQSLVATEAISFLLWGDLDTPKKAAARGISYALLNTLFANILRFSFGTWLLKKEVSIDNNRITDVEQANTENTPLLSSSHQTFRAPFSNLIYKIKEFMNPPLYTSLIAIIVGTIPTIKSLFFKDTTIFYIVITRPAQYLGDITIPLTILLLGAQLNNLSSSSKSRELLGIISYIMTCRFIIMPIIGILLVVMTRGWYFKDPMLWFVMMMTASGPSAIIIINMAQLTGSFQEEVAALLAYSYLALTPMATVFMMIMLEVIERLTHS</sequence>
<keyword evidence="7" id="KW-1185">Reference proteome</keyword>
<evidence type="ECO:0000256" key="1">
    <source>
        <dbReference type="ARBA" id="ARBA00004141"/>
    </source>
</evidence>
<feature type="transmembrane region" description="Helical" evidence="5">
    <location>
        <begin position="104"/>
        <end position="137"/>
    </location>
</feature>
<dbReference type="AlphaFoldDB" id="A0A9N9GCS0"/>
<feature type="transmembrane region" description="Helical" evidence="5">
    <location>
        <begin position="263"/>
        <end position="279"/>
    </location>
</feature>
<dbReference type="OrthoDB" id="191139at2759"/>
<evidence type="ECO:0000256" key="3">
    <source>
        <dbReference type="ARBA" id="ARBA00022989"/>
    </source>
</evidence>
<keyword evidence="2 5" id="KW-0812">Transmembrane</keyword>
<dbReference type="PANTHER" id="PTHR31794">
    <property type="entry name" value="AUXIN EFFLUX TRANSPORTER FAMILY PROTEIN (EUROFUNG)"/>
    <property type="match status" value="1"/>
</dbReference>
<evidence type="ECO:0000313" key="6">
    <source>
        <dbReference type="EMBL" id="CAG8593000.1"/>
    </source>
</evidence>
<comment type="subcellular location">
    <subcellularLocation>
        <location evidence="1">Membrane</location>
        <topology evidence="1">Multi-pass membrane protein</topology>
    </subcellularLocation>
</comment>
<evidence type="ECO:0000256" key="4">
    <source>
        <dbReference type="ARBA" id="ARBA00023136"/>
    </source>
</evidence>
<dbReference type="Proteomes" id="UP000789831">
    <property type="component" value="Unassembled WGS sequence"/>
</dbReference>
<evidence type="ECO:0000256" key="5">
    <source>
        <dbReference type="SAM" id="Phobius"/>
    </source>
</evidence>
<organism evidence="6 7">
    <name type="scientific">Ambispora gerdemannii</name>
    <dbReference type="NCBI Taxonomy" id="144530"/>
    <lineage>
        <taxon>Eukaryota</taxon>
        <taxon>Fungi</taxon>
        <taxon>Fungi incertae sedis</taxon>
        <taxon>Mucoromycota</taxon>
        <taxon>Glomeromycotina</taxon>
        <taxon>Glomeromycetes</taxon>
        <taxon>Archaeosporales</taxon>
        <taxon>Ambisporaceae</taxon>
        <taxon>Ambispora</taxon>
    </lineage>
</organism>
<dbReference type="EMBL" id="CAJVPL010001931">
    <property type="protein sequence ID" value="CAG8593000.1"/>
    <property type="molecule type" value="Genomic_DNA"/>
</dbReference>
<gene>
    <name evidence="6" type="ORF">AGERDE_LOCUS8701</name>
</gene>
<dbReference type="GO" id="GO:0016020">
    <property type="term" value="C:membrane"/>
    <property type="evidence" value="ECO:0007669"/>
    <property type="project" value="UniProtKB-SubCell"/>
</dbReference>
<feature type="transmembrane region" description="Helical" evidence="5">
    <location>
        <begin position="71"/>
        <end position="92"/>
    </location>
</feature>
<feature type="transmembrane region" description="Helical" evidence="5">
    <location>
        <begin position="291"/>
        <end position="312"/>
    </location>
</feature>
<feature type="transmembrane region" description="Helical" evidence="5">
    <location>
        <begin position="324"/>
        <end position="344"/>
    </location>
</feature>
<feature type="transmembrane region" description="Helical" evidence="5">
    <location>
        <begin position="6"/>
        <end position="28"/>
    </location>
</feature>
<dbReference type="Pfam" id="PF03547">
    <property type="entry name" value="Mem_trans"/>
    <property type="match status" value="1"/>
</dbReference>
<dbReference type="GO" id="GO:0055085">
    <property type="term" value="P:transmembrane transport"/>
    <property type="evidence" value="ECO:0007669"/>
    <property type="project" value="InterPro"/>
</dbReference>